<evidence type="ECO:0000313" key="3">
    <source>
        <dbReference type="Proteomes" id="UP000184499"/>
    </source>
</evidence>
<keyword evidence="3" id="KW-1185">Reference proteome</keyword>
<dbReference type="Proteomes" id="UP000184499">
    <property type="component" value="Unassembled WGS sequence"/>
</dbReference>
<feature type="transmembrane region" description="Helical" evidence="1">
    <location>
        <begin position="12"/>
        <end position="31"/>
    </location>
</feature>
<reference evidence="3" key="1">
    <citation type="journal article" date="2017" name="Genome Biol.">
        <title>Comparative genomics reveals high biological diversity and specific adaptations in the industrially and medically important fungal genus Aspergillus.</title>
        <authorList>
            <person name="de Vries R.P."/>
            <person name="Riley R."/>
            <person name="Wiebenga A."/>
            <person name="Aguilar-Osorio G."/>
            <person name="Amillis S."/>
            <person name="Uchima C.A."/>
            <person name="Anderluh G."/>
            <person name="Asadollahi M."/>
            <person name="Askin M."/>
            <person name="Barry K."/>
            <person name="Battaglia E."/>
            <person name="Bayram O."/>
            <person name="Benocci T."/>
            <person name="Braus-Stromeyer S.A."/>
            <person name="Caldana C."/>
            <person name="Canovas D."/>
            <person name="Cerqueira G.C."/>
            <person name="Chen F."/>
            <person name="Chen W."/>
            <person name="Choi C."/>
            <person name="Clum A."/>
            <person name="Dos Santos R.A."/>
            <person name="Damasio A.R."/>
            <person name="Diallinas G."/>
            <person name="Emri T."/>
            <person name="Fekete E."/>
            <person name="Flipphi M."/>
            <person name="Freyberg S."/>
            <person name="Gallo A."/>
            <person name="Gournas C."/>
            <person name="Habgood R."/>
            <person name="Hainaut M."/>
            <person name="Harispe M.L."/>
            <person name="Henrissat B."/>
            <person name="Hilden K.S."/>
            <person name="Hope R."/>
            <person name="Hossain A."/>
            <person name="Karabika E."/>
            <person name="Karaffa L."/>
            <person name="Karanyi Z."/>
            <person name="Krasevec N."/>
            <person name="Kuo A."/>
            <person name="Kusch H."/>
            <person name="LaButti K."/>
            <person name="Lagendijk E.L."/>
            <person name="Lapidus A."/>
            <person name="Levasseur A."/>
            <person name="Lindquist E."/>
            <person name="Lipzen A."/>
            <person name="Logrieco A.F."/>
            <person name="MacCabe A."/>
            <person name="Maekelae M.R."/>
            <person name="Malavazi I."/>
            <person name="Melin P."/>
            <person name="Meyer V."/>
            <person name="Mielnichuk N."/>
            <person name="Miskei M."/>
            <person name="Molnar A.P."/>
            <person name="Mule G."/>
            <person name="Ngan C.Y."/>
            <person name="Orejas M."/>
            <person name="Orosz E."/>
            <person name="Ouedraogo J.P."/>
            <person name="Overkamp K.M."/>
            <person name="Park H.-S."/>
            <person name="Perrone G."/>
            <person name="Piumi F."/>
            <person name="Punt P.J."/>
            <person name="Ram A.F."/>
            <person name="Ramon A."/>
            <person name="Rauscher S."/>
            <person name="Record E."/>
            <person name="Riano-Pachon D.M."/>
            <person name="Robert V."/>
            <person name="Roehrig J."/>
            <person name="Ruller R."/>
            <person name="Salamov A."/>
            <person name="Salih N.S."/>
            <person name="Samson R.A."/>
            <person name="Sandor E."/>
            <person name="Sanguinetti M."/>
            <person name="Schuetze T."/>
            <person name="Sepcic K."/>
            <person name="Shelest E."/>
            <person name="Sherlock G."/>
            <person name="Sophianopoulou V."/>
            <person name="Squina F.M."/>
            <person name="Sun H."/>
            <person name="Susca A."/>
            <person name="Todd R.B."/>
            <person name="Tsang A."/>
            <person name="Unkles S.E."/>
            <person name="van de Wiele N."/>
            <person name="van Rossen-Uffink D."/>
            <person name="Oliveira J.V."/>
            <person name="Vesth T.C."/>
            <person name="Visser J."/>
            <person name="Yu J.-H."/>
            <person name="Zhou M."/>
            <person name="Andersen M.R."/>
            <person name="Archer D.B."/>
            <person name="Baker S.E."/>
            <person name="Benoit I."/>
            <person name="Brakhage A.A."/>
            <person name="Braus G.H."/>
            <person name="Fischer R."/>
            <person name="Frisvad J.C."/>
            <person name="Goldman G.H."/>
            <person name="Houbraken J."/>
            <person name="Oakley B."/>
            <person name="Pocsi I."/>
            <person name="Scazzocchio C."/>
            <person name="Seiboth B."/>
            <person name="vanKuyk P.A."/>
            <person name="Wortman J."/>
            <person name="Dyer P.S."/>
            <person name="Grigoriev I.V."/>
        </authorList>
    </citation>
    <scope>NUCLEOTIDE SEQUENCE [LARGE SCALE GENOMIC DNA]</scope>
    <source>
        <strain evidence="3">CBS 101740 / IMI 381727 / IBT 21946</strain>
    </source>
</reference>
<evidence type="ECO:0000313" key="2">
    <source>
        <dbReference type="EMBL" id="OJJ77729.1"/>
    </source>
</evidence>
<keyword evidence="1" id="KW-1133">Transmembrane helix</keyword>
<keyword evidence="1" id="KW-0812">Transmembrane</keyword>
<dbReference type="VEuPathDB" id="FungiDB:ASPBRDRAFT_247890"/>
<accession>A0A1L9V1Q9</accession>
<dbReference type="EMBL" id="KV878679">
    <property type="protein sequence ID" value="OJJ77729.1"/>
    <property type="molecule type" value="Genomic_DNA"/>
</dbReference>
<keyword evidence="1" id="KW-0472">Membrane</keyword>
<dbReference type="RefSeq" id="XP_067484976.1">
    <property type="nucleotide sequence ID" value="XM_067622091.1"/>
</dbReference>
<evidence type="ECO:0000256" key="1">
    <source>
        <dbReference type="SAM" id="Phobius"/>
    </source>
</evidence>
<name>A0A1L9V1Q9_ASPBC</name>
<dbReference type="AlphaFoldDB" id="A0A1L9V1Q9"/>
<organism evidence="2 3">
    <name type="scientific">Aspergillus brasiliensis (strain CBS 101740 / IMI 381727 / IBT 21946)</name>
    <dbReference type="NCBI Taxonomy" id="767769"/>
    <lineage>
        <taxon>Eukaryota</taxon>
        <taxon>Fungi</taxon>
        <taxon>Dikarya</taxon>
        <taxon>Ascomycota</taxon>
        <taxon>Pezizomycotina</taxon>
        <taxon>Eurotiomycetes</taxon>
        <taxon>Eurotiomycetidae</taxon>
        <taxon>Eurotiales</taxon>
        <taxon>Aspergillaceae</taxon>
        <taxon>Aspergillus</taxon>
        <taxon>Aspergillus subgen. Circumdati</taxon>
    </lineage>
</organism>
<gene>
    <name evidence="2" type="ORF">ASPBRDRAFT_247890</name>
</gene>
<sequence length="88" mass="10365">MSKETNRWRYAYLILDNVIFIIPSVTYGVLIKRRNERNQSLTMQTKKTRTIVPNQDNIANIVCIYRVNYPRISSSVPEYRTCISYSGE</sequence>
<proteinExistence type="predicted"/>
<protein>
    <submittedName>
        <fullName evidence="2">Uncharacterized protein</fullName>
    </submittedName>
</protein>
<dbReference type="GeneID" id="93574579"/>